<feature type="active site" description="Charge relay system" evidence="5 6">
    <location>
        <position position="432"/>
    </location>
</feature>
<evidence type="ECO:0000256" key="8">
    <source>
        <dbReference type="SAM" id="SignalP"/>
    </source>
</evidence>
<name>A0A4V2ESX3_9PSEU</name>
<evidence type="ECO:0000313" key="10">
    <source>
        <dbReference type="EMBL" id="RZS39073.1"/>
    </source>
</evidence>
<evidence type="ECO:0000256" key="5">
    <source>
        <dbReference type="PIRSR" id="PIRSR615500-1"/>
    </source>
</evidence>
<dbReference type="PROSITE" id="PS00136">
    <property type="entry name" value="SUBTILASE_ASP"/>
    <property type="match status" value="1"/>
</dbReference>
<dbReference type="PRINTS" id="PR00723">
    <property type="entry name" value="SUBTILISIN"/>
</dbReference>
<evidence type="ECO:0000256" key="7">
    <source>
        <dbReference type="RuleBase" id="RU003355"/>
    </source>
</evidence>
<keyword evidence="8" id="KW-0732">Signal</keyword>
<keyword evidence="3 6" id="KW-0378">Hydrolase</keyword>
<comment type="similarity">
    <text evidence="1 6 7">Belongs to the peptidase S8 family.</text>
</comment>
<dbReference type="PROSITE" id="PS51892">
    <property type="entry name" value="SUBTILASE"/>
    <property type="match status" value="1"/>
</dbReference>
<feature type="active site" description="Charge relay system" evidence="5 6">
    <location>
        <position position="256"/>
    </location>
</feature>
<dbReference type="Pfam" id="PF00082">
    <property type="entry name" value="Peptidase_S8"/>
    <property type="match status" value="1"/>
</dbReference>
<dbReference type="InterPro" id="IPR050131">
    <property type="entry name" value="Peptidase_S8_subtilisin-like"/>
</dbReference>
<dbReference type="GO" id="GO:0006508">
    <property type="term" value="P:proteolysis"/>
    <property type="evidence" value="ECO:0007669"/>
    <property type="project" value="UniProtKB-KW"/>
</dbReference>
<keyword evidence="11" id="KW-1185">Reference proteome</keyword>
<evidence type="ECO:0000256" key="4">
    <source>
        <dbReference type="ARBA" id="ARBA00022825"/>
    </source>
</evidence>
<comment type="caution">
    <text evidence="10">The sequence shown here is derived from an EMBL/GenBank/DDBJ whole genome shotgun (WGS) entry which is preliminary data.</text>
</comment>
<keyword evidence="4 6" id="KW-0720">Serine protease</keyword>
<feature type="signal peptide" evidence="8">
    <location>
        <begin position="1"/>
        <end position="17"/>
    </location>
</feature>
<dbReference type="InterPro" id="IPR023827">
    <property type="entry name" value="Peptidase_S8_Asp-AS"/>
</dbReference>
<keyword evidence="2 6" id="KW-0645">Protease</keyword>
<dbReference type="PROSITE" id="PS00137">
    <property type="entry name" value="SUBTILASE_HIS"/>
    <property type="match status" value="1"/>
</dbReference>
<dbReference type="AlphaFoldDB" id="A0A4V2ESX3"/>
<feature type="chain" id="PRO_5038873811" evidence="8">
    <location>
        <begin position="18"/>
        <end position="1088"/>
    </location>
</feature>
<dbReference type="EMBL" id="SGWQ01000004">
    <property type="protein sequence ID" value="RZS39073.1"/>
    <property type="molecule type" value="Genomic_DNA"/>
</dbReference>
<organism evidence="10 11">
    <name type="scientific">Herbihabitans rhizosphaerae</name>
    <dbReference type="NCBI Taxonomy" id="1872711"/>
    <lineage>
        <taxon>Bacteria</taxon>
        <taxon>Bacillati</taxon>
        <taxon>Actinomycetota</taxon>
        <taxon>Actinomycetes</taxon>
        <taxon>Pseudonocardiales</taxon>
        <taxon>Pseudonocardiaceae</taxon>
        <taxon>Herbihabitans</taxon>
    </lineage>
</organism>
<protein>
    <submittedName>
        <fullName evidence="10">Subtilisin family serine protease</fullName>
    </submittedName>
</protein>
<dbReference type="SUPFAM" id="SSF52743">
    <property type="entry name" value="Subtilisin-like"/>
    <property type="match status" value="1"/>
</dbReference>
<dbReference type="InterPro" id="IPR036852">
    <property type="entry name" value="Peptidase_S8/S53_dom_sf"/>
</dbReference>
<reference evidence="10 11" key="1">
    <citation type="submission" date="2019-02" db="EMBL/GenBank/DDBJ databases">
        <title>Genomic Encyclopedia of Type Strains, Phase IV (KMG-IV): sequencing the most valuable type-strain genomes for metagenomic binning, comparative biology and taxonomic classification.</title>
        <authorList>
            <person name="Goeker M."/>
        </authorList>
    </citation>
    <scope>NUCLEOTIDE SEQUENCE [LARGE SCALE GENOMIC DNA]</scope>
    <source>
        <strain evidence="10 11">DSM 101727</strain>
    </source>
</reference>
<dbReference type="PROSITE" id="PS00138">
    <property type="entry name" value="SUBTILASE_SER"/>
    <property type="match status" value="1"/>
</dbReference>
<evidence type="ECO:0000256" key="6">
    <source>
        <dbReference type="PROSITE-ProRule" id="PRU01240"/>
    </source>
</evidence>
<feature type="active site" description="Charge relay system" evidence="5 6">
    <location>
        <position position="223"/>
    </location>
</feature>
<evidence type="ECO:0000256" key="1">
    <source>
        <dbReference type="ARBA" id="ARBA00011073"/>
    </source>
</evidence>
<dbReference type="InterPro" id="IPR022398">
    <property type="entry name" value="Peptidase_S8_His-AS"/>
</dbReference>
<evidence type="ECO:0000256" key="3">
    <source>
        <dbReference type="ARBA" id="ARBA00022801"/>
    </source>
</evidence>
<dbReference type="GO" id="GO:0004252">
    <property type="term" value="F:serine-type endopeptidase activity"/>
    <property type="evidence" value="ECO:0007669"/>
    <property type="project" value="UniProtKB-UniRule"/>
</dbReference>
<dbReference type="PANTHER" id="PTHR43806">
    <property type="entry name" value="PEPTIDASE S8"/>
    <property type="match status" value="1"/>
</dbReference>
<dbReference type="Proteomes" id="UP000294257">
    <property type="component" value="Unassembled WGS sequence"/>
</dbReference>
<dbReference type="InterPro" id="IPR015500">
    <property type="entry name" value="Peptidase_S8_subtilisin-rel"/>
</dbReference>
<dbReference type="InterPro" id="IPR000209">
    <property type="entry name" value="Peptidase_S8/S53_dom"/>
</dbReference>
<feature type="domain" description="Peptidase S8/S53" evidence="9">
    <location>
        <begin position="214"/>
        <end position="479"/>
    </location>
</feature>
<dbReference type="InterPro" id="IPR023828">
    <property type="entry name" value="Peptidase_S8_Ser-AS"/>
</dbReference>
<accession>A0A4V2ESX3</accession>
<gene>
    <name evidence="10" type="ORF">EV193_104284</name>
</gene>
<proteinExistence type="inferred from homology"/>
<sequence length="1088" mass="114391">MRPINRKRSLLAGAVCAAVVATVTVPILGSGAAAEPAGPAPVAGGVPRSVTLMTGDQVLLTGKAATVRPAKGREKIQFTRQTDPRGDVHVVPEDARRLLTTGKLDRRLFNVSRLADTGYDDAARRELPLIVSRQAGAARATVAGARQTVDLPRLDASAVLAERNTTFWNSARTPSGTLASGIDKIWLDGPVRATLDHSVPQIGAPEAWKAGHTGKGAAVAVLDTGLDATHPDLAGAVTEAKDFTGSESGTDDKFGHGTHVASTVTGSGAAEGGKRVGVAPDANLVVGKVLNDGGSGAESWIIAGMEWAAAKAKVVNMSLGSSFPSDGTDPMSTALNRITEQTGALFVVSAGNSGPSEESLGSPGVADRALTVGAIDRTDGLADFSSRGPRIGDNAIKPDITAPGVDIVAAKAKDAEIGDPVGDKYLKLSGTSMAAPHVAGAAAIVAAQHPDWKVDQIKSALMASAKPNPALSVFQQGAGRVDVAAAVNAQVLASPASVSAGVARWPHHDDKPITSTVTYSNSGTAPVTVELTVDAKGPNGKPAPAGMFTVPKSVTVPAGGSTPITVTTSTVDGPDGVYSGQIVANGVAARISTPIAVTKEVESYDVKVSVLDHDGKPTPEYSVRFVADERPKAYFPHHDSGTVVARLPKGKYWLDGYVSTIRSPEDYSNTTVAEPEIAVNGDTELHFDARDGKKIDIAVERPTARLGDAQVGLDRTTSWGDTGSFTHMKDFEKYLIRPSKTVAPQRFEFSALGRLAEPDGNGGFANSPYLYNVRFNDTKGIPTELTRRFADRDLVPVRSEHAATAPGKFGMRDGMVTKPLPFTLDELYTPDQPMPGLFYQLDTPDGRQTAMLQTASPRAFGAGRPAVEQWNQAVFGPSFAPIKGSPVVYAGRESDRIWTALSLTADQDPNRAGRSAGTGRSQLYLNDTLIGESDQPDRGRFTVKPEEGAYRLHSELTRDAAVAGLSTKITADWRFRSSHVDGEKSLPLLGVRFAPAMDQNNTAPIGKFEVPVYVQRNGGLNKVETPSVRVSYDDGVTWLPVQLRQDGDRWIAALDHPAGAKAVSLTASTKDAEGNTVEQAIIRAYALR</sequence>
<evidence type="ECO:0000259" key="9">
    <source>
        <dbReference type="Pfam" id="PF00082"/>
    </source>
</evidence>
<dbReference type="Gene3D" id="3.40.50.200">
    <property type="entry name" value="Peptidase S8/S53 domain"/>
    <property type="match status" value="1"/>
</dbReference>
<evidence type="ECO:0000256" key="2">
    <source>
        <dbReference type="ARBA" id="ARBA00022670"/>
    </source>
</evidence>
<dbReference type="PANTHER" id="PTHR43806:SF65">
    <property type="entry name" value="SERINE PROTEASE APRX"/>
    <property type="match status" value="1"/>
</dbReference>
<evidence type="ECO:0000313" key="11">
    <source>
        <dbReference type="Proteomes" id="UP000294257"/>
    </source>
</evidence>